<sequence length="508" mass="55987">MYRPFFNPHVQNYVRDGCLTAAPWLWATGLPGDTLGLLTVCRYHQDVCLEKQQLEEVLEQERRQAEEAAELQQSLLRDQRQELHRLVAKASQQGATVASLQQQLGAAHETRVQEQEAHGASSREEISHLQAERECLSACLEDQEKEITQLSDAAERATEAAAATIHNMRAEAEEATLANAQEAAGLEQQLADAKSAMTRSQQQAAQQMAAFQAHVYETLGQYRAQHHSQSDRLMDELAQQRQEMTCMAASAETASRAAEAAAHGAEAHIRALEAAAEQRDMQLVRMQLEIEAHTQEKAVLAASAEAAQESAEAAVQAADTLAADLAMMQQTAEGQRDQLAALQKLVACQSLGAASFRLHSRRRLASLFQDIAALKARSPASTCQPLKPQTHRRAHPAPSPVLKDITNYDRADTTAEQIPGIQEWALSPAAKSTRRCGHPQHQSLCPEPHGSSSTACSKTSRPSNKLKRDAEDAAKVARLSQDLQWGYTVHFPKRLQRKVTAQLHREWD</sequence>
<accession>A0AAW1SGD5</accession>
<feature type="compositionally biased region" description="Polar residues" evidence="2">
    <location>
        <begin position="450"/>
        <end position="463"/>
    </location>
</feature>
<comment type="caution">
    <text evidence="3">The sequence shown here is derived from an EMBL/GenBank/DDBJ whole genome shotgun (WGS) entry which is preliminary data.</text>
</comment>
<keyword evidence="1" id="KW-0175">Coiled coil</keyword>
<name>A0AAW1SGD5_9CHLO</name>
<dbReference type="AlphaFoldDB" id="A0AAW1SGD5"/>
<proteinExistence type="predicted"/>
<feature type="region of interest" description="Disordered" evidence="2">
    <location>
        <begin position="379"/>
        <end position="404"/>
    </location>
</feature>
<evidence type="ECO:0000313" key="4">
    <source>
        <dbReference type="Proteomes" id="UP001438707"/>
    </source>
</evidence>
<feature type="region of interest" description="Disordered" evidence="2">
    <location>
        <begin position="432"/>
        <end position="472"/>
    </location>
</feature>
<organism evidence="3 4">
    <name type="scientific">Apatococcus lobatus</name>
    <dbReference type="NCBI Taxonomy" id="904363"/>
    <lineage>
        <taxon>Eukaryota</taxon>
        <taxon>Viridiplantae</taxon>
        <taxon>Chlorophyta</taxon>
        <taxon>core chlorophytes</taxon>
        <taxon>Trebouxiophyceae</taxon>
        <taxon>Chlorellales</taxon>
        <taxon>Chlorellaceae</taxon>
        <taxon>Apatococcus</taxon>
    </lineage>
</organism>
<evidence type="ECO:0000256" key="2">
    <source>
        <dbReference type="SAM" id="MobiDB-lite"/>
    </source>
</evidence>
<evidence type="ECO:0000256" key="1">
    <source>
        <dbReference type="SAM" id="Coils"/>
    </source>
</evidence>
<feature type="coiled-coil region" evidence="1">
    <location>
        <begin position="126"/>
        <end position="254"/>
    </location>
</feature>
<gene>
    <name evidence="3" type="ORF">WJX74_008583</name>
</gene>
<dbReference type="EMBL" id="JALJOS010000001">
    <property type="protein sequence ID" value="KAK9844910.1"/>
    <property type="molecule type" value="Genomic_DNA"/>
</dbReference>
<keyword evidence="4" id="KW-1185">Reference proteome</keyword>
<reference evidence="3 4" key="1">
    <citation type="journal article" date="2024" name="Nat. Commun.">
        <title>Phylogenomics reveals the evolutionary origins of lichenization in chlorophyte algae.</title>
        <authorList>
            <person name="Puginier C."/>
            <person name="Libourel C."/>
            <person name="Otte J."/>
            <person name="Skaloud P."/>
            <person name="Haon M."/>
            <person name="Grisel S."/>
            <person name="Petersen M."/>
            <person name="Berrin J.G."/>
            <person name="Delaux P.M."/>
            <person name="Dal Grande F."/>
            <person name="Keller J."/>
        </authorList>
    </citation>
    <scope>NUCLEOTIDE SEQUENCE [LARGE SCALE GENOMIC DNA]</scope>
    <source>
        <strain evidence="3 4">SAG 2145</strain>
    </source>
</reference>
<feature type="coiled-coil region" evidence="1">
    <location>
        <begin position="44"/>
        <end position="82"/>
    </location>
</feature>
<feature type="compositionally biased region" description="Basic and acidic residues" evidence="2">
    <location>
        <begin position="108"/>
        <end position="126"/>
    </location>
</feature>
<dbReference type="Proteomes" id="UP001438707">
    <property type="component" value="Unassembled WGS sequence"/>
</dbReference>
<feature type="region of interest" description="Disordered" evidence="2">
    <location>
        <begin position="106"/>
        <end position="126"/>
    </location>
</feature>
<protein>
    <submittedName>
        <fullName evidence="3">Uncharacterized protein</fullName>
    </submittedName>
</protein>
<evidence type="ECO:0000313" key="3">
    <source>
        <dbReference type="EMBL" id="KAK9844910.1"/>
    </source>
</evidence>